<feature type="compositionally biased region" description="Basic residues" evidence="1">
    <location>
        <begin position="179"/>
        <end position="188"/>
    </location>
</feature>
<sequence length="705" mass="78512">MTGLETRRVGGCEVMRYCGLVTQIPSKSPHIMAIEKGLGDGGRGVPDENLIAINAVSEASWFGSFISGVSSAVNTSAETASNAISFQLNRKTGYQPRQICTGENADVGHGVWLNGVVLLPSAHKIESCTRTLYSTDKQNPIKQTADRETHSFFRCSAEDYRKTTELGRFNLEEVNPHLRGGKSGKQFRKPLLPSSSDRDSNLDLPVLGSLVQHETSSLINYTTEAELKMTSRTQRISVMALANFQQSNTVETANDVSSDKVPLSIGAEDKHTTLNVTEKPDSEQLNFISQRNGVVILNTYGFEELNNEVRAKLPVVIVIETKNNNDNMISSSSLVPVGGNIKDVDKNIEIYEKRLRWKKLVQEIDSEVTPYSISCDPKENLKQKNNLIKNNSSPVNKPNIRGISSPLPSEDSTERFVTESKRENKSTIKNKAYTYAREDEVGENYHRDNVGSYSEGYNPQVQRNRQEKVSSAVNSIYVSKKPNIKHIKQEIMHEERDVQGWKELEEGEKPNKREYTKITPKNYKLESEEITNSDSEIEDRITNVSLQNRTPYHTDRSCSFGRRTSLLQDLPVQGPGPQNYSISSQYTRFGKNKMPAFSLGGRRSSQNLSRASSVYSGSTRSQVQSSHRGYHPRHDLTPGPAEYSLPPTFGYNIPDKPASSAAVITGRPKTPGSMNNRSPGPAVYGVPKDERLQEEDPDLLDTGEI</sequence>
<name>A0A7R8VS67_TIMDO</name>
<organism evidence="2">
    <name type="scientific">Timema douglasi</name>
    <name type="common">Walking stick</name>
    <dbReference type="NCBI Taxonomy" id="61478"/>
    <lineage>
        <taxon>Eukaryota</taxon>
        <taxon>Metazoa</taxon>
        <taxon>Ecdysozoa</taxon>
        <taxon>Arthropoda</taxon>
        <taxon>Hexapoda</taxon>
        <taxon>Insecta</taxon>
        <taxon>Pterygota</taxon>
        <taxon>Neoptera</taxon>
        <taxon>Polyneoptera</taxon>
        <taxon>Phasmatodea</taxon>
        <taxon>Timematodea</taxon>
        <taxon>Timematoidea</taxon>
        <taxon>Timematidae</taxon>
        <taxon>Timema</taxon>
    </lineage>
</organism>
<feature type="region of interest" description="Disordered" evidence="1">
    <location>
        <begin position="593"/>
        <end position="641"/>
    </location>
</feature>
<dbReference type="AlphaFoldDB" id="A0A7R8VS67"/>
<feature type="compositionally biased region" description="Acidic residues" evidence="1">
    <location>
        <begin position="692"/>
        <end position="705"/>
    </location>
</feature>
<reference evidence="2" key="1">
    <citation type="submission" date="2020-11" db="EMBL/GenBank/DDBJ databases">
        <authorList>
            <person name="Tran Van P."/>
        </authorList>
    </citation>
    <scope>NUCLEOTIDE SEQUENCE</scope>
</reference>
<feature type="compositionally biased region" description="Polar residues" evidence="1">
    <location>
        <begin position="603"/>
        <end position="627"/>
    </location>
</feature>
<feature type="region of interest" description="Disordered" evidence="1">
    <location>
        <begin position="177"/>
        <end position="200"/>
    </location>
</feature>
<feature type="region of interest" description="Disordered" evidence="1">
    <location>
        <begin position="388"/>
        <end position="424"/>
    </location>
</feature>
<feature type="region of interest" description="Disordered" evidence="1">
    <location>
        <begin position="661"/>
        <end position="705"/>
    </location>
</feature>
<protein>
    <submittedName>
        <fullName evidence="2">Uncharacterized protein</fullName>
    </submittedName>
</protein>
<accession>A0A7R8VS67</accession>
<dbReference type="EMBL" id="OA568546">
    <property type="protein sequence ID" value="CAD7201635.1"/>
    <property type="molecule type" value="Genomic_DNA"/>
</dbReference>
<proteinExistence type="predicted"/>
<evidence type="ECO:0000313" key="2">
    <source>
        <dbReference type="EMBL" id="CAD7201635.1"/>
    </source>
</evidence>
<feature type="compositionally biased region" description="Basic and acidic residues" evidence="1">
    <location>
        <begin position="412"/>
        <end position="424"/>
    </location>
</feature>
<gene>
    <name evidence="2" type="ORF">TDIB3V08_LOCUS7830</name>
</gene>
<evidence type="ECO:0000256" key="1">
    <source>
        <dbReference type="SAM" id="MobiDB-lite"/>
    </source>
</evidence>